<dbReference type="RefSeq" id="XP_068347106.1">
    <property type="nucleotide sequence ID" value="XM_068496037.1"/>
</dbReference>
<dbReference type="CDD" id="cd17039">
    <property type="entry name" value="Ubl_ubiquitin_like"/>
    <property type="match status" value="1"/>
</dbReference>
<organism evidence="2 3">
    <name type="scientific">Tritrichomonas foetus</name>
    <dbReference type="NCBI Taxonomy" id="1144522"/>
    <lineage>
        <taxon>Eukaryota</taxon>
        <taxon>Metamonada</taxon>
        <taxon>Parabasalia</taxon>
        <taxon>Tritrichomonadida</taxon>
        <taxon>Tritrichomonadidae</taxon>
        <taxon>Tritrichomonas</taxon>
    </lineage>
</organism>
<evidence type="ECO:0000259" key="1">
    <source>
        <dbReference type="PROSITE" id="PS50053"/>
    </source>
</evidence>
<dbReference type="EMBL" id="MLAK01001359">
    <property type="protein sequence ID" value="OHS93969.1"/>
    <property type="molecule type" value="Genomic_DNA"/>
</dbReference>
<sequence length="194" mass="22542">MLCTNEIAKIYVYQPQMRIQHVRININKPISTLDHIYNTDKTFIYNGQILDKQKTFENYNISDGSKIVMLTDEIYKNNKSYADRWLHITRDGDIFNERIEMTTNVECKKEIARLSDLKFGKLELKPKRLLRAFSQPIAQNYGNSSSCFVHSSIENVSNSNDQNRFSIHHSNSTSLVLDFPLNCSPSTDPLPVFW</sequence>
<comment type="caution">
    <text evidence="2">The sequence shown here is derived from an EMBL/GenBank/DDBJ whole genome shotgun (WGS) entry which is preliminary data.</text>
</comment>
<dbReference type="AlphaFoldDB" id="A0A1J4J5M4"/>
<dbReference type="PROSITE" id="PS50053">
    <property type="entry name" value="UBIQUITIN_2"/>
    <property type="match status" value="1"/>
</dbReference>
<feature type="domain" description="Ubiquitin-like" evidence="1">
    <location>
        <begin position="14"/>
        <end position="70"/>
    </location>
</feature>
<dbReference type="InterPro" id="IPR000626">
    <property type="entry name" value="Ubiquitin-like_dom"/>
</dbReference>
<accession>A0A1J4J5M4</accession>
<proteinExistence type="predicted"/>
<evidence type="ECO:0000313" key="2">
    <source>
        <dbReference type="EMBL" id="OHS93969.1"/>
    </source>
</evidence>
<name>A0A1J4J5M4_9EUKA</name>
<gene>
    <name evidence="2" type="ORF">TRFO_11441</name>
</gene>
<dbReference type="VEuPathDB" id="TrichDB:TRFO_11441"/>
<dbReference type="Proteomes" id="UP000179807">
    <property type="component" value="Unassembled WGS sequence"/>
</dbReference>
<keyword evidence="3" id="KW-1185">Reference proteome</keyword>
<dbReference type="Gene3D" id="3.10.20.90">
    <property type="entry name" value="Phosphatidylinositol 3-kinase Catalytic Subunit, Chain A, domain 1"/>
    <property type="match status" value="1"/>
</dbReference>
<protein>
    <recommendedName>
        <fullName evidence="1">Ubiquitin-like domain-containing protein</fullName>
    </recommendedName>
</protein>
<dbReference type="GeneID" id="94830741"/>
<dbReference type="SUPFAM" id="SSF54236">
    <property type="entry name" value="Ubiquitin-like"/>
    <property type="match status" value="1"/>
</dbReference>
<evidence type="ECO:0000313" key="3">
    <source>
        <dbReference type="Proteomes" id="UP000179807"/>
    </source>
</evidence>
<dbReference type="InterPro" id="IPR029071">
    <property type="entry name" value="Ubiquitin-like_domsf"/>
</dbReference>
<reference evidence="2" key="1">
    <citation type="submission" date="2016-10" db="EMBL/GenBank/DDBJ databases">
        <authorList>
            <person name="Benchimol M."/>
            <person name="Almeida L.G."/>
            <person name="Vasconcelos A.T."/>
            <person name="Perreira-Neves A."/>
            <person name="Rosa I.A."/>
            <person name="Tasca T."/>
            <person name="Bogo M.R."/>
            <person name="de Souza W."/>
        </authorList>
    </citation>
    <scope>NUCLEOTIDE SEQUENCE [LARGE SCALE GENOMIC DNA]</scope>
    <source>
        <strain evidence="2">K</strain>
    </source>
</reference>